<feature type="domain" description="ACT" evidence="9">
    <location>
        <begin position="19"/>
        <end position="93"/>
    </location>
</feature>
<evidence type="ECO:0000259" key="9">
    <source>
        <dbReference type="PROSITE" id="PS51671"/>
    </source>
</evidence>
<dbReference type="Gene3D" id="3.30.70.1150">
    <property type="entry name" value="ACT-like. Chain A, domain 2"/>
    <property type="match status" value="1"/>
</dbReference>
<evidence type="ECO:0000313" key="10">
    <source>
        <dbReference type="EMBL" id="QNE89459.1"/>
    </source>
</evidence>
<name>A0A7G7CPE3_9CORY</name>
<dbReference type="PANTHER" id="PTHR30239:SF0">
    <property type="entry name" value="ACETOLACTATE SYNTHASE SMALL SUBUNIT 1, CHLOROPLASTIC"/>
    <property type="match status" value="1"/>
</dbReference>
<comment type="similarity">
    <text evidence="3 8">Belongs to the acetolactate synthase small subunit family.</text>
</comment>
<dbReference type="RefSeq" id="WP_185175833.1">
    <property type="nucleotide sequence ID" value="NZ_CP059404.1"/>
</dbReference>
<evidence type="ECO:0000256" key="7">
    <source>
        <dbReference type="ARBA" id="ARBA00048670"/>
    </source>
</evidence>
<dbReference type="InterPro" id="IPR019455">
    <property type="entry name" value="Acetolactate_synth_ssu_C"/>
</dbReference>
<dbReference type="Pfam" id="PF10369">
    <property type="entry name" value="ALS_ss_C"/>
    <property type="match status" value="1"/>
</dbReference>
<dbReference type="KEGG" id="cik:H0194_10610"/>
<dbReference type="PANTHER" id="PTHR30239">
    <property type="entry name" value="ACETOLACTATE SYNTHASE SMALL SUBUNIT"/>
    <property type="match status" value="1"/>
</dbReference>
<evidence type="ECO:0000256" key="5">
    <source>
        <dbReference type="ARBA" id="ARBA00022605"/>
    </source>
</evidence>
<keyword evidence="6 8" id="KW-0100">Branched-chain amino acid biosynthesis</keyword>
<dbReference type="UniPathway" id="UPA00049">
    <property type="reaction ID" value="UER00059"/>
</dbReference>
<comment type="pathway">
    <text evidence="2 8">Amino-acid biosynthesis; L-valine biosynthesis; L-valine from pyruvate: step 1/4.</text>
</comment>
<dbReference type="GO" id="GO:0009097">
    <property type="term" value="P:isoleucine biosynthetic process"/>
    <property type="evidence" value="ECO:0007669"/>
    <property type="project" value="UniProtKB-UniRule"/>
</dbReference>
<dbReference type="EMBL" id="CP059404">
    <property type="protein sequence ID" value="QNE89459.1"/>
    <property type="molecule type" value="Genomic_DNA"/>
</dbReference>
<keyword evidence="5 8" id="KW-0028">Amino-acid biosynthesis</keyword>
<comment type="pathway">
    <text evidence="1 8">Amino-acid biosynthesis; L-isoleucine biosynthesis; L-isoleucine from 2-oxobutanoate: step 1/4.</text>
</comment>
<dbReference type="GO" id="GO:0009099">
    <property type="term" value="P:L-valine biosynthetic process"/>
    <property type="evidence" value="ECO:0007669"/>
    <property type="project" value="UniProtKB-UniRule"/>
</dbReference>
<gene>
    <name evidence="10" type="primary">ilvN</name>
    <name evidence="10" type="ORF">H0194_10610</name>
</gene>
<evidence type="ECO:0000256" key="1">
    <source>
        <dbReference type="ARBA" id="ARBA00004974"/>
    </source>
</evidence>
<evidence type="ECO:0000256" key="4">
    <source>
        <dbReference type="ARBA" id="ARBA00011744"/>
    </source>
</evidence>
<dbReference type="Pfam" id="PF22629">
    <property type="entry name" value="ACT_AHAS_ss"/>
    <property type="match status" value="1"/>
</dbReference>
<dbReference type="GO" id="GO:0003984">
    <property type="term" value="F:acetolactate synthase activity"/>
    <property type="evidence" value="ECO:0007669"/>
    <property type="project" value="UniProtKB-UniRule"/>
</dbReference>
<dbReference type="FunFam" id="3.30.70.1150:FF:000001">
    <property type="entry name" value="Acetolactate synthase small subunit"/>
    <property type="match status" value="1"/>
</dbReference>
<dbReference type="Gene3D" id="3.30.70.260">
    <property type="match status" value="1"/>
</dbReference>
<dbReference type="GO" id="GO:1990610">
    <property type="term" value="F:acetolactate synthase regulator activity"/>
    <property type="evidence" value="ECO:0007669"/>
    <property type="project" value="UniProtKB-UniRule"/>
</dbReference>
<dbReference type="NCBIfam" id="TIGR00119">
    <property type="entry name" value="acolac_sm"/>
    <property type="match status" value="1"/>
</dbReference>
<protein>
    <recommendedName>
        <fullName evidence="8">Acetolactate synthase small subunit</fullName>
        <shortName evidence="8">AHAS</shortName>
        <shortName evidence="8">ALS</shortName>
        <ecNumber evidence="8">2.2.1.6</ecNumber>
    </recommendedName>
    <alternativeName>
        <fullName evidence="8">Acetohydroxy-acid synthase small subunit</fullName>
    </alternativeName>
</protein>
<dbReference type="EC" id="2.2.1.6" evidence="8"/>
<dbReference type="InterPro" id="IPR045865">
    <property type="entry name" value="ACT-like_dom_sf"/>
</dbReference>
<evidence type="ECO:0000256" key="8">
    <source>
        <dbReference type="RuleBase" id="RU368092"/>
    </source>
</evidence>
<dbReference type="SUPFAM" id="SSF55021">
    <property type="entry name" value="ACT-like"/>
    <property type="match status" value="2"/>
</dbReference>
<comment type="function">
    <text evidence="8">Catalyzes the conversion of 2 pyruvate molecules into acetolactate in the first common step of the biosynthetic pathway of the branched-amino acids such as leucine, isoleucine, and valine.</text>
</comment>
<dbReference type="UniPathway" id="UPA00047">
    <property type="reaction ID" value="UER00055"/>
</dbReference>
<evidence type="ECO:0000313" key="11">
    <source>
        <dbReference type="Proteomes" id="UP000515743"/>
    </source>
</evidence>
<dbReference type="InterPro" id="IPR002912">
    <property type="entry name" value="ACT_dom"/>
</dbReference>
<keyword evidence="11" id="KW-1185">Reference proteome</keyword>
<dbReference type="InterPro" id="IPR039557">
    <property type="entry name" value="AHAS_ACT"/>
</dbReference>
<evidence type="ECO:0000256" key="2">
    <source>
        <dbReference type="ARBA" id="ARBA00005025"/>
    </source>
</evidence>
<dbReference type="InterPro" id="IPR004789">
    <property type="entry name" value="Acetalactate_synth_ssu"/>
</dbReference>
<dbReference type="CDD" id="cd04878">
    <property type="entry name" value="ACT_AHAS"/>
    <property type="match status" value="1"/>
</dbReference>
<dbReference type="NCBIfam" id="NF008864">
    <property type="entry name" value="PRK11895.1"/>
    <property type="match status" value="1"/>
</dbReference>
<dbReference type="InterPro" id="IPR054480">
    <property type="entry name" value="AHAS_small-like_ACT"/>
</dbReference>
<evidence type="ECO:0000256" key="3">
    <source>
        <dbReference type="ARBA" id="ARBA00006341"/>
    </source>
</evidence>
<dbReference type="GO" id="GO:0005829">
    <property type="term" value="C:cytosol"/>
    <property type="evidence" value="ECO:0007669"/>
    <property type="project" value="TreeGrafter"/>
</dbReference>
<dbReference type="Proteomes" id="UP000515743">
    <property type="component" value="Chromosome"/>
</dbReference>
<keyword evidence="8 10" id="KW-0808">Transferase</keyword>
<dbReference type="PROSITE" id="PS51671">
    <property type="entry name" value="ACT"/>
    <property type="match status" value="1"/>
</dbReference>
<organism evidence="10 11">
    <name type="scientific">Corynebacterium incognita</name>
    <dbReference type="NCBI Taxonomy" id="2754725"/>
    <lineage>
        <taxon>Bacteria</taxon>
        <taxon>Bacillati</taxon>
        <taxon>Actinomycetota</taxon>
        <taxon>Actinomycetes</taxon>
        <taxon>Mycobacteriales</taxon>
        <taxon>Corynebacteriaceae</taxon>
        <taxon>Corynebacterium</taxon>
    </lineage>
</organism>
<dbReference type="AlphaFoldDB" id="A0A7G7CPE3"/>
<reference evidence="10 11" key="1">
    <citation type="submission" date="2020-07" db="EMBL/GenBank/DDBJ databases">
        <title>Complete genome and description of Corynebacterium incognita strain Marseille-Q3630 sp. nov.</title>
        <authorList>
            <person name="Boxberger M."/>
        </authorList>
    </citation>
    <scope>NUCLEOTIDE SEQUENCE [LARGE SCALE GENOMIC DNA]</scope>
    <source>
        <strain evidence="10 11">Marseille-Q3630</strain>
    </source>
</reference>
<dbReference type="InterPro" id="IPR027271">
    <property type="entry name" value="Acetolactate_synth/TF_NikR_C"/>
</dbReference>
<sequence length="181" mass="19497">MSEFTRGTSGPAPEQTLHTIAVLVQDVEGITSRVTGMFSRRGFNIESLVSASTGTPGIQRLTLVAWADEHTIEQIIKQLHKLVPVLKVKELEGEHTVARALMLVKVSADATKRPQIVDAVNIFRGRVVDVAPDSVVIEATGAPGKLQALLDVLEPFGILELARSGHVALRRGSKVLSSKYA</sequence>
<comment type="catalytic activity">
    <reaction evidence="7 8">
        <text>2 pyruvate + H(+) = (2S)-2-acetolactate + CO2</text>
        <dbReference type="Rhea" id="RHEA:25249"/>
        <dbReference type="ChEBI" id="CHEBI:15361"/>
        <dbReference type="ChEBI" id="CHEBI:15378"/>
        <dbReference type="ChEBI" id="CHEBI:16526"/>
        <dbReference type="ChEBI" id="CHEBI:58476"/>
        <dbReference type="EC" id="2.2.1.6"/>
    </reaction>
</comment>
<accession>A0A7G7CPE3</accession>
<evidence type="ECO:0000256" key="6">
    <source>
        <dbReference type="ARBA" id="ARBA00023304"/>
    </source>
</evidence>
<proteinExistence type="inferred from homology"/>
<comment type="subunit">
    <text evidence="4 8">Dimer of large and small chains.</text>
</comment>